<gene>
    <name evidence="3" type="ORF">BS47DRAFT_1378475</name>
</gene>
<evidence type="ECO:0000313" key="4">
    <source>
        <dbReference type="Proteomes" id="UP000886523"/>
    </source>
</evidence>
<dbReference type="InterPro" id="IPR029149">
    <property type="entry name" value="Creatin/AminoP/Spt16_N"/>
</dbReference>
<dbReference type="Gene3D" id="3.40.350.10">
    <property type="entry name" value="Creatinase/prolidase N-terminal domain"/>
    <property type="match status" value="1"/>
</dbReference>
<feature type="compositionally biased region" description="Basic residues" evidence="1">
    <location>
        <begin position="495"/>
        <end position="512"/>
    </location>
</feature>
<accession>A0A9P6BBR5</accession>
<feature type="compositionally biased region" description="Low complexity" evidence="1">
    <location>
        <begin position="513"/>
        <end position="531"/>
    </location>
</feature>
<comment type="caution">
    <text evidence="3">The sequence shown here is derived from an EMBL/GenBank/DDBJ whole genome shotgun (WGS) entry which is preliminary data.</text>
</comment>
<protein>
    <recommendedName>
        <fullName evidence="2">Peptidase M24 domain-containing protein</fullName>
    </recommendedName>
</protein>
<evidence type="ECO:0000259" key="2">
    <source>
        <dbReference type="Pfam" id="PF00557"/>
    </source>
</evidence>
<dbReference type="InterPro" id="IPR050659">
    <property type="entry name" value="Peptidase_M24B"/>
</dbReference>
<reference evidence="3" key="1">
    <citation type="journal article" date="2020" name="Nat. Commun.">
        <title>Large-scale genome sequencing of mycorrhizal fungi provides insights into the early evolution of symbiotic traits.</title>
        <authorList>
            <person name="Miyauchi S."/>
            <person name="Kiss E."/>
            <person name="Kuo A."/>
            <person name="Drula E."/>
            <person name="Kohler A."/>
            <person name="Sanchez-Garcia M."/>
            <person name="Morin E."/>
            <person name="Andreopoulos B."/>
            <person name="Barry K.W."/>
            <person name="Bonito G."/>
            <person name="Buee M."/>
            <person name="Carver A."/>
            <person name="Chen C."/>
            <person name="Cichocki N."/>
            <person name="Clum A."/>
            <person name="Culley D."/>
            <person name="Crous P.W."/>
            <person name="Fauchery L."/>
            <person name="Girlanda M."/>
            <person name="Hayes R.D."/>
            <person name="Keri Z."/>
            <person name="LaButti K."/>
            <person name="Lipzen A."/>
            <person name="Lombard V."/>
            <person name="Magnuson J."/>
            <person name="Maillard F."/>
            <person name="Murat C."/>
            <person name="Nolan M."/>
            <person name="Ohm R.A."/>
            <person name="Pangilinan J."/>
            <person name="Pereira M.F."/>
            <person name="Perotto S."/>
            <person name="Peter M."/>
            <person name="Pfister S."/>
            <person name="Riley R."/>
            <person name="Sitrit Y."/>
            <person name="Stielow J.B."/>
            <person name="Szollosi G."/>
            <person name="Zifcakova L."/>
            <person name="Stursova M."/>
            <person name="Spatafora J.W."/>
            <person name="Tedersoo L."/>
            <person name="Vaario L.M."/>
            <person name="Yamada A."/>
            <person name="Yan M."/>
            <person name="Wang P."/>
            <person name="Xu J."/>
            <person name="Bruns T."/>
            <person name="Baldrian P."/>
            <person name="Vilgalys R."/>
            <person name="Dunand C."/>
            <person name="Henrissat B."/>
            <person name="Grigoriev I.V."/>
            <person name="Hibbett D."/>
            <person name="Nagy L.G."/>
            <person name="Martin F.M."/>
        </authorList>
    </citation>
    <scope>NUCLEOTIDE SEQUENCE</scope>
    <source>
        <strain evidence="3">UP504</strain>
    </source>
</reference>
<dbReference type="PANTHER" id="PTHR46112:SF2">
    <property type="entry name" value="XAA-PRO AMINOPEPTIDASE P-RELATED"/>
    <property type="match status" value="1"/>
</dbReference>
<dbReference type="OrthoDB" id="9995434at2759"/>
<sequence>MPPYMIFGMDNASANLDRKNIDASGSPWVPCSGERCISFRALRRSVLLILMTLVYIRIIDTCDGLPYYQTWRYLARTSHPGAFSHLNAHCSHLSPIPAPEYLAHPTHLAKTLYVVNTSAYISGPGFNAFYFASISTSAWHPSEGPLFVLTPRVKSGENLAAKSVVTILTPRFEACRASLLRLPASSPSDIAFTERAEHENPYAVLKRFLTPSHPNVIVDEYMCYFATQGLSRPIFNILSASTHTQPILPLHEQKSSAEFALRAVRQRMPIENAALPHGSGTDRILGVHKKALFDIGGKSHGYTSDLIGTIALTGSQIPPSHLALWYTVQRAQMAADVSARDRVLTQSMDAVPRVAIADSGNEEFFRYRLGHGIGFDGHDAPYLREGIHDNAVIGTNNILSNESGIHREGEIGFWFEALSLDHSDNAFTFVPGGPVDSSDSDRDGYDGNDDNAPFFVPGGDGDNDDDDDDDDDYDDDGDDDSDDDDDDDDDDARTRTRIRIRTRTRTRTRTRMRSGMTTTTRTTRTTRTTITHTERPAGAHRPTRLRIATSRERSTRAGSPQLRLPTYEVYTRSGRPMRVRLETDRERLARAGNPRLRLATSNENFSDPDRPIPRRLETRAERLERAGPPQEVLAMSIENITRAGPPRLLHATSSDSSAGADRFSRLLSAPESD</sequence>
<dbReference type="Proteomes" id="UP000886523">
    <property type="component" value="Unassembled WGS sequence"/>
</dbReference>
<dbReference type="AlphaFoldDB" id="A0A9P6BBR5"/>
<feature type="region of interest" description="Disordered" evidence="1">
    <location>
        <begin position="431"/>
        <end position="540"/>
    </location>
</feature>
<feature type="compositionally biased region" description="Acidic residues" evidence="1">
    <location>
        <begin position="461"/>
        <end position="491"/>
    </location>
</feature>
<dbReference type="Gene3D" id="3.90.230.10">
    <property type="entry name" value="Creatinase/methionine aminopeptidase superfamily"/>
    <property type="match status" value="1"/>
</dbReference>
<dbReference type="InterPro" id="IPR000994">
    <property type="entry name" value="Pept_M24"/>
</dbReference>
<organism evidence="3 4">
    <name type="scientific">Hydnum rufescens UP504</name>
    <dbReference type="NCBI Taxonomy" id="1448309"/>
    <lineage>
        <taxon>Eukaryota</taxon>
        <taxon>Fungi</taxon>
        <taxon>Dikarya</taxon>
        <taxon>Basidiomycota</taxon>
        <taxon>Agaricomycotina</taxon>
        <taxon>Agaricomycetes</taxon>
        <taxon>Cantharellales</taxon>
        <taxon>Hydnaceae</taxon>
        <taxon>Hydnum</taxon>
    </lineage>
</organism>
<keyword evidence="4" id="KW-1185">Reference proteome</keyword>
<evidence type="ECO:0000313" key="3">
    <source>
        <dbReference type="EMBL" id="KAF9521069.1"/>
    </source>
</evidence>
<dbReference type="InterPro" id="IPR036005">
    <property type="entry name" value="Creatinase/aminopeptidase-like"/>
</dbReference>
<name>A0A9P6BBR5_9AGAM</name>
<evidence type="ECO:0000256" key="1">
    <source>
        <dbReference type="SAM" id="MobiDB-lite"/>
    </source>
</evidence>
<dbReference type="EMBL" id="MU128909">
    <property type="protein sequence ID" value="KAF9521069.1"/>
    <property type="molecule type" value="Genomic_DNA"/>
</dbReference>
<proteinExistence type="predicted"/>
<feature type="domain" description="Peptidase M24" evidence="2">
    <location>
        <begin position="271"/>
        <end position="416"/>
    </location>
</feature>
<dbReference type="Pfam" id="PF00557">
    <property type="entry name" value="Peptidase_M24"/>
    <property type="match status" value="1"/>
</dbReference>
<feature type="region of interest" description="Disordered" evidence="1">
    <location>
        <begin position="644"/>
        <end position="673"/>
    </location>
</feature>
<dbReference type="PANTHER" id="PTHR46112">
    <property type="entry name" value="AMINOPEPTIDASE"/>
    <property type="match status" value="1"/>
</dbReference>
<dbReference type="SUPFAM" id="SSF55920">
    <property type="entry name" value="Creatinase/aminopeptidase"/>
    <property type="match status" value="1"/>
</dbReference>